<protein>
    <submittedName>
        <fullName evidence="2">Vacuolar protein sorting-associated protein 4B</fullName>
    </submittedName>
</protein>
<reference evidence="2 3" key="1">
    <citation type="submission" date="2019-04" db="EMBL/GenBank/DDBJ databases">
        <title>Draft genome of the big-headed turtle Platysternon megacephalum.</title>
        <authorList>
            <person name="Gong S."/>
        </authorList>
    </citation>
    <scope>NUCLEOTIDE SEQUENCE [LARGE SCALE GENOMIC DNA]</scope>
    <source>
        <strain evidence="2">DO16091913</strain>
        <tissue evidence="2">Muscle</tissue>
    </source>
</reference>
<dbReference type="STRING" id="55544.A0A4D9EQV7"/>
<dbReference type="Gene3D" id="1.10.101.10">
    <property type="entry name" value="PGBD-like superfamily/PGBD"/>
    <property type="match status" value="1"/>
</dbReference>
<comment type="caution">
    <text evidence="2">The sequence shown here is derived from an EMBL/GenBank/DDBJ whole genome shotgun (WGS) entry which is preliminary data.</text>
</comment>
<dbReference type="OrthoDB" id="406838at2759"/>
<evidence type="ECO:0000313" key="3">
    <source>
        <dbReference type="Proteomes" id="UP000297703"/>
    </source>
</evidence>
<reference evidence="2 3" key="2">
    <citation type="submission" date="2019-04" db="EMBL/GenBank/DDBJ databases">
        <title>The genome sequence of big-headed turtle.</title>
        <authorList>
            <person name="Gong S."/>
        </authorList>
    </citation>
    <scope>NUCLEOTIDE SEQUENCE [LARGE SCALE GENOMIC DNA]</scope>
    <source>
        <strain evidence="2">DO16091913</strain>
        <tissue evidence="2">Muscle</tissue>
    </source>
</reference>
<dbReference type="GO" id="GO:0030198">
    <property type="term" value="P:extracellular matrix organization"/>
    <property type="evidence" value="ECO:0007669"/>
    <property type="project" value="TreeGrafter"/>
</dbReference>
<dbReference type="InterPro" id="IPR036365">
    <property type="entry name" value="PGBD-like_sf"/>
</dbReference>
<keyword evidence="3" id="KW-1185">Reference proteome</keyword>
<dbReference type="InterPro" id="IPR036366">
    <property type="entry name" value="PGBDSf"/>
</dbReference>
<dbReference type="GO" id="GO:0005615">
    <property type="term" value="C:extracellular space"/>
    <property type="evidence" value="ECO:0007669"/>
    <property type="project" value="TreeGrafter"/>
</dbReference>
<dbReference type="AlphaFoldDB" id="A0A4D9EQV7"/>
<evidence type="ECO:0000256" key="1">
    <source>
        <dbReference type="ARBA" id="ARBA00023157"/>
    </source>
</evidence>
<dbReference type="GO" id="GO:0030574">
    <property type="term" value="P:collagen catabolic process"/>
    <property type="evidence" value="ECO:0007669"/>
    <property type="project" value="TreeGrafter"/>
</dbReference>
<dbReference type="PANTHER" id="PTHR10201">
    <property type="entry name" value="MATRIX METALLOPROTEINASE"/>
    <property type="match status" value="1"/>
</dbReference>
<accession>A0A4D9EQV7</accession>
<dbReference type="Proteomes" id="UP000297703">
    <property type="component" value="Unassembled WGS sequence"/>
</dbReference>
<organism evidence="2 3">
    <name type="scientific">Platysternon megacephalum</name>
    <name type="common">big-headed turtle</name>
    <dbReference type="NCBI Taxonomy" id="55544"/>
    <lineage>
        <taxon>Eukaryota</taxon>
        <taxon>Metazoa</taxon>
        <taxon>Chordata</taxon>
        <taxon>Craniata</taxon>
        <taxon>Vertebrata</taxon>
        <taxon>Euteleostomi</taxon>
        <taxon>Archelosauria</taxon>
        <taxon>Testudinata</taxon>
        <taxon>Testudines</taxon>
        <taxon>Cryptodira</taxon>
        <taxon>Durocryptodira</taxon>
        <taxon>Testudinoidea</taxon>
        <taxon>Platysternidae</taxon>
        <taxon>Platysternon</taxon>
    </lineage>
</organism>
<gene>
    <name evidence="2" type="ORF">DR999_PMT03930</name>
</gene>
<dbReference type="SUPFAM" id="SSF47090">
    <property type="entry name" value="PGBD-like"/>
    <property type="match status" value="1"/>
</dbReference>
<sequence>MATLETDAITDSDLDFAENYLDAFYRALFNPDVVQKRSLDSLACRLQHMQSFFGQERNGWLDSETLDLMKQPRCDVPDVAEYNFSPGKSNGHIIT</sequence>
<dbReference type="GO" id="GO:0004222">
    <property type="term" value="F:metalloendopeptidase activity"/>
    <property type="evidence" value="ECO:0007669"/>
    <property type="project" value="TreeGrafter"/>
</dbReference>
<evidence type="ECO:0000313" key="2">
    <source>
        <dbReference type="EMBL" id="TFK12766.1"/>
    </source>
</evidence>
<dbReference type="PANTHER" id="PTHR10201:SF165">
    <property type="entry name" value="COLLAGENASE 3"/>
    <property type="match status" value="1"/>
</dbReference>
<keyword evidence="1" id="KW-1015">Disulfide bond</keyword>
<proteinExistence type="predicted"/>
<name>A0A4D9EQV7_9SAUR</name>
<dbReference type="EMBL" id="QXTE01000019">
    <property type="protein sequence ID" value="TFK12766.1"/>
    <property type="molecule type" value="Genomic_DNA"/>
</dbReference>